<dbReference type="EMBL" id="JBEZFP010000084">
    <property type="protein sequence ID" value="MEU8137297.1"/>
    <property type="molecule type" value="Genomic_DNA"/>
</dbReference>
<proteinExistence type="inferred from homology"/>
<dbReference type="InterPro" id="IPR007310">
    <property type="entry name" value="Aerobactin_biosyn_IucA/IucC_N"/>
</dbReference>
<comment type="caution">
    <text evidence="6">The sequence shown here is derived from an EMBL/GenBank/DDBJ whole genome shotgun (WGS) entry which is preliminary data.</text>
</comment>
<sequence length="596" mass="63997">MPAPAHPAAHAGDETRTWTGDPLDHPDPDRVGDAAATEALLRCWVRERGVPGPPADRPLRLPMPATGVTLEVPVRYWSQAGWHRFGPPRLADAAGPELDAVTVAALLGREADGANAAARTDTAARVADSARRAADHVRHRRAHPDDPPGTTPFLAAEQALLLGHPTHPTPKSRDGLTTAEAAAYAPELRGSFPLHWFAVHQDLVTHDSTTGKTAAAIAAELSDGLVGPEDHVLVPVHPWQARDLAHRPGIRALLDVALIRDLGPFGPPWHPTSSVRTVYRTGAPVMLKLSLGLRITNSRRENLRKELLRGVEVDRLLCAGLAAELHDAHPDFDIVRDVAWLAVDAPRTSGPERAESGLELVFRDNPFDGDDVACVAGLVAERPGMGPSRLAALVHTLAKRTGRATASVAEEWFTRYLAVVADPILWLDAHAGIALEAHQQNTLVVLDPDGWPAGGRFRDNQGYYFRNSRTADLQQRLLGAGGGSDTLVPDDVADERLAYYLGVNNLLGLVGAFGAQRLADEDTLLRRLHATLAAHAPRVRAARLLTGEPTLRCKGNLMTRLHGLDELVGPVATQSVYVDIPNPLHAHRMSGGAVPA</sequence>
<feature type="region of interest" description="Disordered" evidence="3">
    <location>
        <begin position="1"/>
        <end position="28"/>
    </location>
</feature>
<dbReference type="PANTHER" id="PTHR34384">
    <property type="entry name" value="L-2,3-DIAMINOPROPANOATE--CITRATE LIGASE"/>
    <property type="match status" value="1"/>
</dbReference>
<comment type="similarity">
    <text evidence="2">Belongs to the IucA/IucC family.</text>
</comment>
<dbReference type="Gene3D" id="6.10.250.3370">
    <property type="match status" value="1"/>
</dbReference>
<evidence type="ECO:0000256" key="2">
    <source>
        <dbReference type="ARBA" id="ARBA00007832"/>
    </source>
</evidence>
<evidence type="ECO:0000313" key="7">
    <source>
        <dbReference type="Proteomes" id="UP001551482"/>
    </source>
</evidence>
<feature type="compositionally biased region" description="Basic and acidic residues" evidence="3">
    <location>
        <begin position="11"/>
        <end position="28"/>
    </location>
</feature>
<evidence type="ECO:0000259" key="4">
    <source>
        <dbReference type="Pfam" id="PF04183"/>
    </source>
</evidence>
<feature type="domain" description="Aerobactin siderophore biosynthesis IucA/IucC N-terminal" evidence="4">
    <location>
        <begin position="153"/>
        <end position="380"/>
    </location>
</feature>
<dbReference type="Pfam" id="PF04183">
    <property type="entry name" value="IucA_IucC"/>
    <property type="match status" value="1"/>
</dbReference>
<gene>
    <name evidence="6" type="ORF">AB0C36_27765</name>
</gene>
<keyword evidence="7" id="KW-1185">Reference proteome</keyword>
<organism evidence="6 7">
    <name type="scientific">Streptodolium elevatio</name>
    <dbReference type="NCBI Taxonomy" id="3157996"/>
    <lineage>
        <taxon>Bacteria</taxon>
        <taxon>Bacillati</taxon>
        <taxon>Actinomycetota</taxon>
        <taxon>Actinomycetes</taxon>
        <taxon>Kitasatosporales</taxon>
        <taxon>Streptomycetaceae</taxon>
        <taxon>Streptodolium</taxon>
    </lineage>
</organism>
<feature type="region of interest" description="Disordered" evidence="3">
    <location>
        <begin position="114"/>
        <end position="151"/>
    </location>
</feature>
<dbReference type="InterPro" id="IPR022770">
    <property type="entry name" value="IucA/IucC-like_C"/>
</dbReference>
<dbReference type="Pfam" id="PF06276">
    <property type="entry name" value="FhuF"/>
    <property type="match status" value="1"/>
</dbReference>
<dbReference type="Gene3D" id="1.10.510.40">
    <property type="match status" value="1"/>
</dbReference>
<dbReference type="InterPro" id="IPR037455">
    <property type="entry name" value="LucA/IucC-like"/>
</dbReference>
<evidence type="ECO:0000256" key="3">
    <source>
        <dbReference type="SAM" id="MobiDB-lite"/>
    </source>
</evidence>
<reference evidence="6 7" key="1">
    <citation type="submission" date="2024-06" db="EMBL/GenBank/DDBJ databases">
        <title>The Natural Products Discovery Center: Release of the First 8490 Sequenced Strains for Exploring Actinobacteria Biosynthetic Diversity.</title>
        <authorList>
            <person name="Kalkreuter E."/>
            <person name="Kautsar S.A."/>
            <person name="Yang D."/>
            <person name="Bader C.D."/>
            <person name="Teijaro C.N."/>
            <person name="Fluegel L."/>
            <person name="Davis C.M."/>
            <person name="Simpson J.R."/>
            <person name="Lauterbach L."/>
            <person name="Steele A.D."/>
            <person name="Gui C."/>
            <person name="Meng S."/>
            <person name="Li G."/>
            <person name="Viehrig K."/>
            <person name="Ye F."/>
            <person name="Su P."/>
            <person name="Kiefer A.F."/>
            <person name="Nichols A."/>
            <person name="Cepeda A.J."/>
            <person name="Yan W."/>
            <person name="Fan B."/>
            <person name="Jiang Y."/>
            <person name="Adhikari A."/>
            <person name="Zheng C.-J."/>
            <person name="Schuster L."/>
            <person name="Cowan T.M."/>
            <person name="Smanski M.J."/>
            <person name="Chevrette M.G."/>
            <person name="De Carvalho L.P.S."/>
            <person name="Shen B."/>
        </authorList>
    </citation>
    <scope>NUCLEOTIDE SEQUENCE [LARGE SCALE GENOMIC DNA]</scope>
    <source>
        <strain evidence="6 7">NPDC048946</strain>
    </source>
</reference>
<protein>
    <submittedName>
        <fullName evidence="6">IucA/IucC family protein</fullName>
    </submittedName>
</protein>
<dbReference type="Proteomes" id="UP001551482">
    <property type="component" value="Unassembled WGS sequence"/>
</dbReference>
<evidence type="ECO:0000259" key="5">
    <source>
        <dbReference type="Pfam" id="PF06276"/>
    </source>
</evidence>
<dbReference type="PANTHER" id="PTHR34384:SF5">
    <property type="entry name" value="L-2,3-DIAMINOPROPANOATE--CITRATE LIGASE"/>
    <property type="match status" value="1"/>
</dbReference>
<feature type="domain" description="Aerobactin siderophore biosynthesis IucA/IucC-like C-terminal" evidence="5">
    <location>
        <begin position="410"/>
        <end position="567"/>
    </location>
</feature>
<feature type="compositionally biased region" description="Low complexity" evidence="3">
    <location>
        <begin position="114"/>
        <end position="127"/>
    </location>
</feature>
<evidence type="ECO:0000256" key="1">
    <source>
        <dbReference type="ARBA" id="ARBA00004924"/>
    </source>
</evidence>
<comment type="pathway">
    <text evidence="1">Siderophore biosynthesis.</text>
</comment>
<name>A0ABV3DNG7_9ACTN</name>
<accession>A0ABV3DNG7</accession>
<feature type="compositionally biased region" description="Low complexity" evidence="3">
    <location>
        <begin position="1"/>
        <end position="10"/>
    </location>
</feature>
<evidence type="ECO:0000313" key="6">
    <source>
        <dbReference type="EMBL" id="MEU8137297.1"/>
    </source>
</evidence>